<gene>
    <name evidence="3" type="ORF">J2X98_003606</name>
</gene>
<feature type="transmembrane region" description="Helical" evidence="1">
    <location>
        <begin position="90"/>
        <end position="123"/>
    </location>
</feature>
<sequence length="172" mass="18529">MTSTTGSKAAQEVTVFTNRARSQWPRVIPIILLLVGVAAMIGAYQLSLGQLNQPGAGLWPFIVGAFLTLTAAVLFFVQDPSECEQWNRRALGIVAGLASLGLFIVLFQMIGFLIPAFLMLALWLKTFGEEPWRLAVPLAVAGAVVMHFLFVVALGVPFPKDIVVTLFSALGV</sequence>
<keyword evidence="4" id="KW-1185">Reference proteome</keyword>
<keyword evidence="1" id="KW-0812">Transmembrane</keyword>
<dbReference type="EMBL" id="JAUSRE010000021">
    <property type="protein sequence ID" value="MDP9889994.1"/>
    <property type="molecule type" value="Genomic_DNA"/>
</dbReference>
<dbReference type="Pfam" id="PF07331">
    <property type="entry name" value="TctB"/>
    <property type="match status" value="1"/>
</dbReference>
<evidence type="ECO:0000259" key="2">
    <source>
        <dbReference type="Pfam" id="PF07331"/>
    </source>
</evidence>
<evidence type="ECO:0000256" key="1">
    <source>
        <dbReference type="SAM" id="Phobius"/>
    </source>
</evidence>
<proteinExistence type="predicted"/>
<feature type="transmembrane region" description="Helical" evidence="1">
    <location>
        <begin position="135"/>
        <end position="156"/>
    </location>
</feature>
<keyword evidence="1" id="KW-1133">Transmembrane helix</keyword>
<feature type="transmembrane region" description="Helical" evidence="1">
    <location>
        <begin position="58"/>
        <end position="78"/>
    </location>
</feature>
<evidence type="ECO:0000313" key="3">
    <source>
        <dbReference type="EMBL" id="MDP9889994.1"/>
    </source>
</evidence>
<dbReference type="RefSeq" id="WP_307310861.1">
    <property type="nucleotide sequence ID" value="NZ_JAUSRE010000021.1"/>
</dbReference>
<feature type="domain" description="DUF1468" evidence="2">
    <location>
        <begin position="27"/>
        <end position="159"/>
    </location>
</feature>
<name>A0ABT9S0D1_9MICC</name>
<dbReference type="Proteomes" id="UP001226577">
    <property type="component" value="Unassembled WGS sequence"/>
</dbReference>
<organism evidence="3 4">
    <name type="scientific">Pseudarthrobacter enclensis</name>
    <dbReference type="NCBI Taxonomy" id="993070"/>
    <lineage>
        <taxon>Bacteria</taxon>
        <taxon>Bacillati</taxon>
        <taxon>Actinomycetota</taxon>
        <taxon>Actinomycetes</taxon>
        <taxon>Micrococcales</taxon>
        <taxon>Micrococcaceae</taxon>
        <taxon>Pseudarthrobacter</taxon>
    </lineage>
</organism>
<accession>A0ABT9S0D1</accession>
<comment type="caution">
    <text evidence="3">The sequence shown here is derived from an EMBL/GenBank/DDBJ whole genome shotgun (WGS) entry which is preliminary data.</text>
</comment>
<protein>
    <submittedName>
        <fullName evidence="3">Tricarboxylic transport membrane protein</fullName>
    </submittedName>
</protein>
<evidence type="ECO:0000313" key="4">
    <source>
        <dbReference type="Proteomes" id="UP001226577"/>
    </source>
</evidence>
<dbReference type="InterPro" id="IPR009936">
    <property type="entry name" value="DUF1468"/>
</dbReference>
<feature type="transmembrane region" description="Helical" evidence="1">
    <location>
        <begin position="27"/>
        <end position="46"/>
    </location>
</feature>
<keyword evidence="1" id="KW-0472">Membrane</keyword>
<reference evidence="3 4" key="1">
    <citation type="submission" date="2023-07" db="EMBL/GenBank/DDBJ databases">
        <title>Sorghum-associated microbial communities from plants grown in Nebraska, USA.</title>
        <authorList>
            <person name="Schachtman D."/>
        </authorList>
    </citation>
    <scope>NUCLEOTIDE SEQUENCE [LARGE SCALE GENOMIC DNA]</scope>
    <source>
        <strain evidence="3 4">CC222</strain>
    </source>
</reference>